<dbReference type="PROSITE" id="PS50113">
    <property type="entry name" value="PAC"/>
    <property type="match status" value="3"/>
</dbReference>
<dbReference type="HOGENOM" id="CLU_000445_70_20_6"/>
<dbReference type="Pfam" id="PF08447">
    <property type="entry name" value="PAS_3"/>
    <property type="match status" value="1"/>
</dbReference>
<protein>
    <submittedName>
        <fullName evidence="7">FOG: EAL domain</fullName>
    </submittedName>
</protein>
<dbReference type="GO" id="GO:0003824">
    <property type="term" value="F:catalytic activity"/>
    <property type="evidence" value="ECO:0007669"/>
    <property type="project" value="UniProtKB-ARBA"/>
</dbReference>
<dbReference type="PROSITE" id="PS50883">
    <property type="entry name" value="EAL"/>
    <property type="match status" value="1"/>
</dbReference>
<keyword evidence="8" id="KW-1185">Reference proteome</keyword>
<gene>
    <name evidence="7" type="ordered locus">HCH_03865</name>
</gene>
<dbReference type="CDD" id="cd01949">
    <property type="entry name" value="GGDEF"/>
    <property type="match status" value="1"/>
</dbReference>
<name>Q2SFI2_HAHCH</name>
<dbReference type="SMART" id="SM00267">
    <property type="entry name" value="GGDEF"/>
    <property type="match status" value="1"/>
</dbReference>
<dbReference type="AlphaFoldDB" id="Q2SFI2"/>
<dbReference type="eggNOG" id="COG3829">
    <property type="taxonomic scope" value="Bacteria"/>
</dbReference>
<dbReference type="PANTHER" id="PTHR44757">
    <property type="entry name" value="DIGUANYLATE CYCLASE DGCP"/>
    <property type="match status" value="1"/>
</dbReference>
<sequence>MRLIHLKSHIRSYLRRLLVFSLLGAGLLSTVFLWADYQLMETLPAAQKAELSLQSAMLYILIACVVLIGGVVAWVLTANEARNKALRESRNNLDKAQQIARLGNWVWDLKRNEVYWSDQVYRNLGLSLHDNKASYEKFLECVHPDDRARIVKLVDEALENKQVYGIEHRVIWPDGEERIVCGAGEVIFDVQGNPVQMHGTIQDITERKRDENRKNEYAHLIYDLYNNAPCGYHSLDPRGVIVDINETALRWLGYSRSELVGKVMFCDLLSEDCVQLCWDKLGQLKKGGALSNLELNIRCKDGRLFCVLLTSTALQSEDGEFRGSRCILVDYTERRRHEKELQQAAVVFDAIREAVIITDDARNIVAVNNAFTDITGYTLDDVYGRNPRLQQSGRHDKTFYRSLWRSITEHGHWQGEIENKRRNGEIYPAWQNINVVYDKNGNVANYVSVFSDISVIKEKEKQLRHLANHDSLTGLPNRLLFFNSLENSLERARRRRMEVALMFIDLDRFKIINDTMGHEAGDILLKTVARRLLEAVRGEDMVARLGGDEFTISLEELSNTEDAAAKAGKLIETIRQPVHIGGHEIVCSASIGIAIFPHDADNAQNLARAADAAMYRAKELHRNTFEFYTSELTERAIEHLTLSSEMRQALERNEFELYYQPQFNLTSGRLVGAETLLRWRHPTRGLITPYCFINIAEDSALIDPIGGWVINQLCRDVAGWLKGGLKLPRIAFNVSSKQLEHYDVKGRIEHALQRWGLEPSDLDLELEVTEGALQHEERSVEVLRQVRLLGLSVAIDDFGTGYSSLSRLKHMPIDTLKIDRMFIRDLPDDPNNQALASGIILLGRALGLKVVAEGVENVEQLRFLQERNCDEAQGFLLSKPLPKAAFEKMLKGEGLPAIPPASLTVVRKPVAGD</sequence>
<dbReference type="Gene3D" id="3.30.70.270">
    <property type="match status" value="1"/>
</dbReference>
<dbReference type="InterPro" id="IPR013655">
    <property type="entry name" value="PAS_fold_3"/>
</dbReference>
<evidence type="ECO:0000259" key="6">
    <source>
        <dbReference type="PROSITE" id="PS50887"/>
    </source>
</evidence>
<dbReference type="SUPFAM" id="SSF55073">
    <property type="entry name" value="Nucleotide cyclase"/>
    <property type="match status" value="1"/>
</dbReference>
<dbReference type="NCBIfam" id="TIGR00254">
    <property type="entry name" value="GGDEF"/>
    <property type="match status" value="1"/>
</dbReference>
<feature type="domain" description="GGDEF" evidence="6">
    <location>
        <begin position="497"/>
        <end position="630"/>
    </location>
</feature>
<dbReference type="eggNOG" id="COG5001">
    <property type="taxonomic scope" value="Bacteria"/>
</dbReference>
<feature type="transmembrane region" description="Helical" evidence="2">
    <location>
        <begin position="57"/>
        <end position="77"/>
    </location>
</feature>
<dbReference type="Proteomes" id="UP000000238">
    <property type="component" value="Chromosome"/>
</dbReference>
<dbReference type="NCBIfam" id="TIGR00229">
    <property type="entry name" value="sensory_box"/>
    <property type="match status" value="3"/>
</dbReference>
<dbReference type="InterPro" id="IPR001633">
    <property type="entry name" value="EAL_dom"/>
</dbReference>
<dbReference type="Gene3D" id="3.30.450.20">
    <property type="entry name" value="PAS domain"/>
    <property type="match status" value="3"/>
</dbReference>
<feature type="domain" description="PAS" evidence="3">
    <location>
        <begin position="235"/>
        <end position="272"/>
    </location>
</feature>
<evidence type="ECO:0000256" key="2">
    <source>
        <dbReference type="SAM" id="Phobius"/>
    </source>
</evidence>
<dbReference type="Gene3D" id="2.10.70.100">
    <property type="match status" value="1"/>
</dbReference>
<dbReference type="PANTHER" id="PTHR44757:SF2">
    <property type="entry name" value="BIOFILM ARCHITECTURE MAINTENANCE PROTEIN MBAA"/>
    <property type="match status" value="1"/>
</dbReference>
<evidence type="ECO:0000313" key="7">
    <source>
        <dbReference type="EMBL" id="ABC30592.1"/>
    </source>
</evidence>
<dbReference type="KEGG" id="hch:HCH_03865"/>
<evidence type="ECO:0000313" key="8">
    <source>
        <dbReference type="Proteomes" id="UP000000238"/>
    </source>
</evidence>
<evidence type="ECO:0000259" key="3">
    <source>
        <dbReference type="PROSITE" id="PS50112"/>
    </source>
</evidence>
<comment type="cofactor">
    <cofactor evidence="1">
        <name>Mg(2+)</name>
        <dbReference type="ChEBI" id="CHEBI:18420"/>
    </cofactor>
</comment>
<dbReference type="InterPro" id="IPR000014">
    <property type="entry name" value="PAS"/>
</dbReference>
<dbReference type="CDD" id="cd01948">
    <property type="entry name" value="EAL"/>
    <property type="match status" value="1"/>
</dbReference>
<dbReference type="InterPro" id="IPR052155">
    <property type="entry name" value="Biofilm_reg_signaling"/>
</dbReference>
<dbReference type="SMART" id="SM00052">
    <property type="entry name" value="EAL"/>
    <property type="match status" value="1"/>
</dbReference>
<dbReference type="Pfam" id="PF13426">
    <property type="entry name" value="PAS_9"/>
    <property type="match status" value="2"/>
</dbReference>
<dbReference type="InterPro" id="IPR001610">
    <property type="entry name" value="PAC"/>
</dbReference>
<feature type="domain" description="EAL" evidence="5">
    <location>
        <begin position="639"/>
        <end position="894"/>
    </location>
</feature>
<dbReference type="InterPro" id="IPR035965">
    <property type="entry name" value="PAS-like_dom_sf"/>
</dbReference>
<dbReference type="CDD" id="cd00130">
    <property type="entry name" value="PAS"/>
    <property type="match status" value="3"/>
</dbReference>
<feature type="domain" description="PAC" evidence="4">
    <location>
        <begin position="413"/>
        <end position="465"/>
    </location>
</feature>
<evidence type="ECO:0000259" key="5">
    <source>
        <dbReference type="PROSITE" id="PS50883"/>
    </source>
</evidence>
<feature type="domain" description="PAS" evidence="3">
    <location>
        <begin position="89"/>
        <end position="161"/>
    </location>
</feature>
<feature type="domain" description="PAC" evidence="4">
    <location>
        <begin position="291"/>
        <end position="343"/>
    </location>
</feature>
<dbReference type="PROSITE" id="PS50887">
    <property type="entry name" value="GGDEF"/>
    <property type="match status" value="1"/>
</dbReference>
<dbReference type="OrthoDB" id="6168558at2"/>
<dbReference type="RefSeq" id="WP_011397659.1">
    <property type="nucleotide sequence ID" value="NC_007645.1"/>
</dbReference>
<keyword evidence="2" id="KW-1133">Transmembrane helix</keyword>
<dbReference type="InterPro" id="IPR043128">
    <property type="entry name" value="Rev_trsase/Diguanyl_cyclase"/>
</dbReference>
<dbReference type="SUPFAM" id="SSF141868">
    <property type="entry name" value="EAL domain-like"/>
    <property type="match status" value="1"/>
</dbReference>
<dbReference type="InterPro" id="IPR029787">
    <property type="entry name" value="Nucleotide_cyclase"/>
</dbReference>
<keyword evidence="2" id="KW-0812">Transmembrane</keyword>
<proteinExistence type="predicted"/>
<dbReference type="Pfam" id="PF00990">
    <property type="entry name" value="GGDEF"/>
    <property type="match status" value="1"/>
</dbReference>
<dbReference type="InterPro" id="IPR000700">
    <property type="entry name" value="PAS-assoc_C"/>
</dbReference>
<keyword evidence="2" id="KW-0472">Membrane</keyword>
<dbReference type="SUPFAM" id="SSF55785">
    <property type="entry name" value="PYP-like sensor domain (PAS domain)"/>
    <property type="match status" value="3"/>
</dbReference>
<dbReference type="SMART" id="SM00086">
    <property type="entry name" value="PAC"/>
    <property type="match status" value="3"/>
</dbReference>
<reference evidence="7 8" key="1">
    <citation type="journal article" date="2005" name="Nucleic Acids Res.">
        <title>Genomic blueprint of Hahella chejuensis, a marine microbe producing an algicidal agent.</title>
        <authorList>
            <person name="Jeong H."/>
            <person name="Yim J.H."/>
            <person name="Lee C."/>
            <person name="Choi S.-H."/>
            <person name="Park Y.K."/>
            <person name="Yoon S.H."/>
            <person name="Hur C.-G."/>
            <person name="Kang H.-Y."/>
            <person name="Kim D."/>
            <person name="Lee H.H."/>
            <person name="Park K.H."/>
            <person name="Park S.-H."/>
            <person name="Park H.-S."/>
            <person name="Lee H.K."/>
            <person name="Oh T.K."/>
            <person name="Kim J.F."/>
        </authorList>
    </citation>
    <scope>NUCLEOTIDE SEQUENCE [LARGE SCALE GENOMIC DNA]</scope>
    <source>
        <strain evidence="7 8">KCTC 2396</strain>
    </source>
</reference>
<evidence type="ECO:0000256" key="1">
    <source>
        <dbReference type="ARBA" id="ARBA00001946"/>
    </source>
</evidence>
<dbReference type="STRING" id="349521.HCH_03865"/>
<dbReference type="InterPro" id="IPR000160">
    <property type="entry name" value="GGDEF_dom"/>
</dbReference>
<dbReference type="InterPro" id="IPR035919">
    <property type="entry name" value="EAL_sf"/>
</dbReference>
<dbReference type="EMBL" id="CP000155">
    <property type="protein sequence ID" value="ABC30592.1"/>
    <property type="molecule type" value="Genomic_DNA"/>
</dbReference>
<evidence type="ECO:0000259" key="4">
    <source>
        <dbReference type="PROSITE" id="PS50113"/>
    </source>
</evidence>
<dbReference type="PROSITE" id="PS50112">
    <property type="entry name" value="PAS"/>
    <property type="match status" value="3"/>
</dbReference>
<dbReference type="SMART" id="SM00091">
    <property type="entry name" value="PAS"/>
    <property type="match status" value="3"/>
</dbReference>
<feature type="domain" description="PAC" evidence="4">
    <location>
        <begin position="164"/>
        <end position="216"/>
    </location>
</feature>
<dbReference type="Gene3D" id="3.20.20.450">
    <property type="entry name" value="EAL domain"/>
    <property type="match status" value="1"/>
</dbReference>
<dbReference type="FunFam" id="3.30.70.270:FF:000001">
    <property type="entry name" value="Diguanylate cyclase domain protein"/>
    <property type="match status" value="1"/>
</dbReference>
<organism evidence="7 8">
    <name type="scientific">Hahella chejuensis (strain KCTC 2396)</name>
    <dbReference type="NCBI Taxonomy" id="349521"/>
    <lineage>
        <taxon>Bacteria</taxon>
        <taxon>Pseudomonadati</taxon>
        <taxon>Pseudomonadota</taxon>
        <taxon>Gammaproteobacteria</taxon>
        <taxon>Oceanospirillales</taxon>
        <taxon>Hahellaceae</taxon>
        <taxon>Hahella</taxon>
    </lineage>
</organism>
<accession>Q2SFI2</accession>
<feature type="domain" description="PAS" evidence="3">
    <location>
        <begin position="340"/>
        <end position="386"/>
    </location>
</feature>
<dbReference type="Pfam" id="PF00563">
    <property type="entry name" value="EAL"/>
    <property type="match status" value="1"/>
</dbReference>